<dbReference type="AlphaFoldDB" id="A3IPJ0"/>
<feature type="domain" description="POTRA" evidence="9">
    <location>
        <begin position="56"/>
        <end position="125"/>
    </location>
</feature>
<gene>
    <name evidence="10" type="ORF">CY0110_13206</name>
</gene>
<evidence type="ECO:0000256" key="5">
    <source>
        <dbReference type="ARBA" id="ARBA00022989"/>
    </source>
</evidence>
<accession>A3IPJ0</accession>
<dbReference type="GO" id="GO:0051301">
    <property type="term" value="P:cell division"/>
    <property type="evidence" value="ECO:0007669"/>
    <property type="project" value="UniProtKB-KW"/>
</dbReference>
<dbReference type="PANTHER" id="PTHR37820">
    <property type="entry name" value="CELL DIVISION PROTEIN DIVIB"/>
    <property type="match status" value="1"/>
</dbReference>
<dbReference type="GO" id="GO:0005886">
    <property type="term" value="C:plasma membrane"/>
    <property type="evidence" value="ECO:0007669"/>
    <property type="project" value="TreeGrafter"/>
</dbReference>
<dbReference type="PROSITE" id="PS51779">
    <property type="entry name" value="POTRA"/>
    <property type="match status" value="1"/>
</dbReference>
<evidence type="ECO:0000259" key="9">
    <source>
        <dbReference type="PROSITE" id="PS51779"/>
    </source>
</evidence>
<dbReference type="Proteomes" id="UP000003781">
    <property type="component" value="Unassembled WGS sequence"/>
</dbReference>
<evidence type="ECO:0000256" key="2">
    <source>
        <dbReference type="ARBA" id="ARBA00022475"/>
    </source>
</evidence>
<evidence type="ECO:0000256" key="1">
    <source>
        <dbReference type="ARBA" id="ARBA00004370"/>
    </source>
</evidence>
<keyword evidence="3" id="KW-0132">Cell division</keyword>
<keyword evidence="7" id="KW-0131">Cell cycle</keyword>
<keyword evidence="2" id="KW-1003">Cell membrane</keyword>
<protein>
    <recommendedName>
        <fullName evidence="9">POTRA domain-containing protein</fullName>
    </recommendedName>
</protein>
<sequence>MTDSTLIPADSLKNQRQTLRHQRRLKAWQGVWRFLFLCGMTGGLIWSVSLPHWLIREKSQIKVLGNERLQTEQIQAMLDISYPQLIWKLPIHQLREKLESQPPLETVYMTRQLLPVEVTIMVTERQPVAEATMADQVGFIDDDGVWIPQTFYEQAKEKPSVKLKVLGLSQQSLTYWKSIYPLILNSPVEITVLDWRDPSNLILHTALGKVHCGTYLDREQFLEQLQGLGKLRQLSSAVAKERIIYIDLSKPDAPSVHLEDIAPKSD</sequence>
<evidence type="ECO:0000313" key="11">
    <source>
        <dbReference type="Proteomes" id="UP000003781"/>
    </source>
</evidence>
<dbReference type="InterPro" id="IPR050487">
    <property type="entry name" value="FtsQ_DivIB"/>
</dbReference>
<organism evidence="10 11">
    <name type="scientific">Crocosphaera chwakensis CCY0110</name>
    <dbReference type="NCBI Taxonomy" id="391612"/>
    <lineage>
        <taxon>Bacteria</taxon>
        <taxon>Bacillati</taxon>
        <taxon>Cyanobacteriota</taxon>
        <taxon>Cyanophyceae</taxon>
        <taxon>Oscillatoriophycideae</taxon>
        <taxon>Chroococcales</taxon>
        <taxon>Aphanothecaceae</taxon>
        <taxon>Crocosphaera</taxon>
        <taxon>Crocosphaera chwakensis</taxon>
    </lineage>
</organism>
<reference evidence="10 11" key="1">
    <citation type="submission" date="2007-03" db="EMBL/GenBank/DDBJ databases">
        <authorList>
            <person name="Stal L."/>
            <person name="Ferriera S."/>
            <person name="Johnson J."/>
            <person name="Kravitz S."/>
            <person name="Beeson K."/>
            <person name="Sutton G."/>
            <person name="Rogers Y.-H."/>
            <person name="Friedman R."/>
            <person name="Frazier M."/>
            <person name="Venter J.C."/>
        </authorList>
    </citation>
    <scope>NUCLEOTIDE SEQUENCE [LARGE SCALE GENOMIC DNA]</scope>
    <source>
        <strain evidence="10 11">CCY0110</strain>
    </source>
</reference>
<comment type="caution">
    <text evidence="10">The sequence shown here is derived from an EMBL/GenBank/DDBJ whole genome shotgun (WGS) entry which is preliminary data.</text>
</comment>
<keyword evidence="4 8" id="KW-0812">Transmembrane</keyword>
<evidence type="ECO:0000313" key="10">
    <source>
        <dbReference type="EMBL" id="EAZ91480.1"/>
    </source>
</evidence>
<evidence type="ECO:0000256" key="8">
    <source>
        <dbReference type="SAM" id="Phobius"/>
    </source>
</evidence>
<dbReference type="EMBL" id="AAXW01000013">
    <property type="protein sequence ID" value="EAZ91480.1"/>
    <property type="molecule type" value="Genomic_DNA"/>
</dbReference>
<dbReference type="InterPro" id="IPR013685">
    <property type="entry name" value="POTRA_FtsQ_type"/>
</dbReference>
<feature type="transmembrane region" description="Helical" evidence="8">
    <location>
        <begin position="30"/>
        <end position="54"/>
    </location>
</feature>
<evidence type="ECO:0000256" key="7">
    <source>
        <dbReference type="ARBA" id="ARBA00023306"/>
    </source>
</evidence>
<comment type="subcellular location">
    <subcellularLocation>
        <location evidence="1">Membrane</location>
    </subcellularLocation>
</comment>
<evidence type="ECO:0000256" key="6">
    <source>
        <dbReference type="ARBA" id="ARBA00023136"/>
    </source>
</evidence>
<evidence type="ECO:0000256" key="4">
    <source>
        <dbReference type="ARBA" id="ARBA00022692"/>
    </source>
</evidence>
<dbReference type="InterPro" id="IPR034746">
    <property type="entry name" value="POTRA"/>
</dbReference>
<dbReference type="eggNOG" id="COG1589">
    <property type="taxonomic scope" value="Bacteria"/>
</dbReference>
<evidence type="ECO:0000256" key="3">
    <source>
        <dbReference type="ARBA" id="ARBA00022618"/>
    </source>
</evidence>
<dbReference type="PANTHER" id="PTHR37820:SF1">
    <property type="entry name" value="CELL DIVISION PROTEIN FTSQ"/>
    <property type="match status" value="1"/>
</dbReference>
<dbReference type="Pfam" id="PF08478">
    <property type="entry name" value="POTRA_1"/>
    <property type="match status" value="1"/>
</dbReference>
<dbReference type="OrthoDB" id="527430at2"/>
<dbReference type="RefSeq" id="WP_008275308.1">
    <property type="nucleotide sequence ID" value="NZ_AAXW01000013.1"/>
</dbReference>
<keyword evidence="5 8" id="KW-1133">Transmembrane helix</keyword>
<keyword evidence="6 8" id="KW-0472">Membrane</keyword>
<proteinExistence type="predicted"/>
<keyword evidence="11" id="KW-1185">Reference proteome</keyword>
<name>A3IPJ0_9CHRO</name>